<dbReference type="PRINTS" id="PR00080">
    <property type="entry name" value="SDRFAMILY"/>
</dbReference>
<gene>
    <name evidence="4" type="ORF">SAMN02745157_1024</name>
</gene>
<comment type="similarity">
    <text evidence="1 3">Belongs to the short-chain dehydrogenases/reductases (SDR) family.</text>
</comment>
<accession>A0A1M4WNB5</accession>
<proteinExistence type="inferred from homology"/>
<reference evidence="4 5" key="1">
    <citation type="submission" date="2016-11" db="EMBL/GenBank/DDBJ databases">
        <authorList>
            <person name="Jaros S."/>
            <person name="Januszkiewicz K."/>
            <person name="Wedrychowicz H."/>
        </authorList>
    </citation>
    <scope>NUCLEOTIDE SEQUENCE [LARGE SCALE GENOMIC DNA]</scope>
    <source>
        <strain evidence="4 5">DSM 19436</strain>
    </source>
</reference>
<sequence>MTNLQGTVAVVTGGGRGIGREIALHQSRGGAKVAVLARTTREIEETAGLIGQEGGTAIAVAVDLVDTAAVEKALQNVVDALGEIDTLVNNHGSFRAFGPIWECDPQIWWGDVEINLRGTFNTSRVAAPAMLARGRGRIVNLVGGGTGTSFPNGSGYAASKAAIMRFTECLDDTTKAGGVRAFAVDPGLVRTAMTELQLNSDAGKAHLPNIQQLFDDGINVPPSRAAALIADIAAGRFDALAGRMLRGVDDRDSLERDMEAIAAQDGRALRISSLDLQSL</sequence>
<evidence type="ECO:0000313" key="4">
    <source>
        <dbReference type="EMBL" id="SHE82708.1"/>
    </source>
</evidence>
<dbReference type="SUPFAM" id="SSF51735">
    <property type="entry name" value="NAD(P)-binding Rossmann-fold domains"/>
    <property type="match status" value="1"/>
</dbReference>
<dbReference type="PRINTS" id="PR00081">
    <property type="entry name" value="GDHRDH"/>
</dbReference>
<dbReference type="STRING" id="1122133.SAMN02745157_1024"/>
<evidence type="ECO:0000256" key="2">
    <source>
        <dbReference type="ARBA" id="ARBA00023002"/>
    </source>
</evidence>
<evidence type="ECO:0000256" key="1">
    <source>
        <dbReference type="ARBA" id="ARBA00006484"/>
    </source>
</evidence>
<evidence type="ECO:0000256" key="3">
    <source>
        <dbReference type="RuleBase" id="RU000363"/>
    </source>
</evidence>
<dbReference type="Proteomes" id="UP000184485">
    <property type="component" value="Unassembled WGS sequence"/>
</dbReference>
<organism evidence="4 5">
    <name type="scientific">Kaistia soli DSM 19436</name>
    <dbReference type="NCBI Taxonomy" id="1122133"/>
    <lineage>
        <taxon>Bacteria</taxon>
        <taxon>Pseudomonadati</taxon>
        <taxon>Pseudomonadota</taxon>
        <taxon>Alphaproteobacteria</taxon>
        <taxon>Hyphomicrobiales</taxon>
        <taxon>Kaistiaceae</taxon>
        <taxon>Kaistia</taxon>
    </lineage>
</organism>
<keyword evidence="5" id="KW-1185">Reference proteome</keyword>
<dbReference type="Pfam" id="PF00106">
    <property type="entry name" value="adh_short"/>
    <property type="match status" value="1"/>
</dbReference>
<evidence type="ECO:0000313" key="5">
    <source>
        <dbReference type="Proteomes" id="UP000184485"/>
    </source>
</evidence>
<dbReference type="PANTHER" id="PTHR43669">
    <property type="entry name" value="5-KETO-D-GLUCONATE 5-REDUCTASE"/>
    <property type="match status" value="1"/>
</dbReference>
<dbReference type="RefSeq" id="WP_073051647.1">
    <property type="nucleotide sequence ID" value="NZ_FQUP01000001.1"/>
</dbReference>
<dbReference type="InterPro" id="IPR036291">
    <property type="entry name" value="NAD(P)-bd_dom_sf"/>
</dbReference>
<dbReference type="AlphaFoldDB" id="A0A1M4WNB5"/>
<dbReference type="Gene3D" id="3.40.50.720">
    <property type="entry name" value="NAD(P)-binding Rossmann-like Domain"/>
    <property type="match status" value="1"/>
</dbReference>
<protein>
    <submittedName>
        <fullName evidence="4">NADP-dependent 3-hydroxy acid dehydrogenase YdfG</fullName>
    </submittedName>
</protein>
<name>A0A1M4WNB5_9HYPH</name>
<dbReference type="CDD" id="cd05233">
    <property type="entry name" value="SDR_c"/>
    <property type="match status" value="1"/>
</dbReference>
<dbReference type="EMBL" id="FQUP01000001">
    <property type="protein sequence ID" value="SHE82708.1"/>
    <property type="molecule type" value="Genomic_DNA"/>
</dbReference>
<dbReference type="GO" id="GO:0016491">
    <property type="term" value="F:oxidoreductase activity"/>
    <property type="evidence" value="ECO:0007669"/>
    <property type="project" value="UniProtKB-KW"/>
</dbReference>
<keyword evidence="2" id="KW-0560">Oxidoreductase</keyword>
<dbReference type="InterPro" id="IPR002347">
    <property type="entry name" value="SDR_fam"/>
</dbReference>
<dbReference type="OrthoDB" id="9793825at2"/>
<dbReference type="PANTHER" id="PTHR43669:SF3">
    <property type="entry name" value="ALCOHOL DEHYDROGENASE, PUTATIVE (AFU_ORTHOLOGUE AFUA_3G03445)-RELATED"/>
    <property type="match status" value="1"/>
</dbReference>